<evidence type="ECO:0000313" key="6">
    <source>
        <dbReference type="EnsemblMetazoa" id="GPAI014777-PA"/>
    </source>
</evidence>
<name>A0A1A9ZHG4_GLOPL</name>
<dbReference type="GO" id="GO:0005886">
    <property type="term" value="C:plasma membrane"/>
    <property type="evidence" value="ECO:0007669"/>
    <property type="project" value="TreeGrafter"/>
</dbReference>
<dbReference type="PANTHER" id="PTHR11040:SF169">
    <property type="entry name" value="FI24038P1"/>
    <property type="match status" value="1"/>
</dbReference>
<evidence type="ECO:0000313" key="7">
    <source>
        <dbReference type="Proteomes" id="UP000092445"/>
    </source>
</evidence>
<keyword evidence="7" id="KW-1185">Reference proteome</keyword>
<feature type="transmembrane region" description="Helical" evidence="5">
    <location>
        <begin position="42"/>
        <end position="62"/>
    </location>
</feature>
<dbReference type="Pfam" id="PF02535">
    <property type="entry name" value="Zip"/>
    <property type="match status" value="1"/>
</dbReference>
<dbReference type="GO" id="GO:0005385">
    <property type="term" value="F:zinc ion transmembrane transporter activity"/>
    <property type="evidence" value="ECO:0007669"/>
    <property type="project" value="TreeGrafter"/>
</dbReference>
<evidence type="ECO:0000256" key="4">
    <source>
        <dbReference type="ARBA" id="ARBA00023136"/>
    </source>
</evidence>
<reference evidence="7" key="1">
    <citation type="submission" date="2014-03" db="EMBL/GenBank/DDBJ databases">
        <authorList>
            <person name="Aksoy S."/>
            <person name="Warren W."/>
            <person name="Wilson R.K."/>
        </authorList>
    </citation>
    <scope>NUCLEOTIDE SEQUENCE [LARGE SCALE GENOMIC DNA]</scope>
    <source>
        <strain evidence="7">IAEA</strain>
    </source>
</reference>
<evidence type="ECO:0008006" key="8">
    <source>
        <dbReference type="Google" id="ProtNLM"/>
    </source>
</evidence>
<dbReference type="VEuPathDB" id="VectorBase:GPAI014777"/>
<dbReference type="AlphaFoldDB" id="A0A1A9ZHG4"/>
<keyword evidence="2 5" id="KW-0812">Transmembrane</keyword>
<dbReference type="PANTHER" id="PTHR11040">
    <property type="entry name" value="ZINC/IRON TRANSPORTER"/>
    <property type="match status" value="1"/>
</dbReference>
<evidence type="ECO:0000256" key="3">
    <source>
        <dbReference type="ARBA" id="ARBA00022989"/>
    </source>
</evidence>
<organism evidence="6 7">
    <name type="scientific">Glossina pallidipes</name>
    <name type="common">Tsetse fly</name>
    <dbReference type="NCBI Taxonomy" id="7398"/>
    <lineage>
        <taxon>Eukaryota</taxon>
        <taxon>Metazoa</taxon>
        <taxon>Ecdysozoa</taxon>
        <taxon>Arthropoda</taxon>
        <taxon>Hexapoda</taxon>
        <taxon>Insecta</taxon>
        <taxon>Pterygota</taxon>
        <taxon>Neoptera</taxon>
        <taxon>Endopterygota</taxon>
        <taxon>Diptera</taxon>
        <taxon>Brachycera</taxon>
        <taxon>Muscomorpha</taxon>
        <taxon>Hippoboscoidea</taxon>
        <taxon>Glossinidae</taxon>
        <taxon>Glossina</taxon>
    </lineage>
</organism>
<sequence>MKSLWGLAKVASMFILGLGSLGAGMLPAVIPECNRPRFPLTTLLMSCFGAGILLAASLIHILPEVSENASNNTFEYEPVNKNEDVTLNHPKHKGKYVIKTTVHTTVTADNANKVNHGRHQSLHFTETAPLLHSSSLHTHANTDLLRQHYTSTDSSNEHEYHGSNRVRFNDGLIEDDNARNTTHTQPCNQSMTGTFGLFVALSLHSAIGGLGIGVLFLSGAVACHKLVMSFYLGLEFRSNPQSGVETQFIACIVLLSIRRFCVWPPPEEAALLVDGVAPEVDEAAATVVALAKPADEEIA</sequence>
<comment type="subcellular location">
    <subcellularLocation>
        <location evidence="1">Membrane</location>
        <topology evidence="1">Multi-pass membrane protein</topology>
    </subcellularLocation>
</comment>
<reference evidence="6" key="2">
    <citation type="submission" date="2020-05" db="UniProtKB">
        <authorList>
            <consortium name="EnsemblMetazoa"/>
        </authorList>
    </citation>
    <scope>IDENTIFICATION</scope>
    <source>
        <strain evidence="6">IAEA</strain>
    </source>
</reference>
<dbReference type="STRING" id="7398.A0A1A9ZHG4"/>
<dbReference type="InterPro" id="IPR003689">
    <property type="entry name" value="ZIP"/>
</dbReference>
<evidence type="ECO:0000256" key="1">
    <source>
        <dbReference type="ARBA" id="ARBA00004141"/>
    </source>
</evidence>
<dbReference type="EnsemblMetazoa" id="GPAI014777-RA">
    <property type="protein sequence ID" value="GPAI014777-PA"/>
    <property type="gene ID" value="GPAI014777"/>
</dbReference>
<keyword evidence="4 5" id="KW-0472">Membrane</keyword>
<protein>
    <recommendedName>
        <fullName evidence="8">Zinc/iron permease</fullName>
    </recommendedName>
</protein>
<feature type="transmembrane region" description="Helical" evidence="5">
    <location>
        <begin position="6"/>
        <end position="30"/>
    </location>
</feature>
<evidence type="ECO:0000256" key="5">
    <source>
        <dbReference type="SAM" id="Phobius"/>
    </source>
</evidence>
<accession>A0A1A9ZHG4</accession>
<keyword evidence="3 5" id="KW-1133">Transmembrane helix</keyword>
<dbReference type="Proteomes" id="UP000092445">
    <property type="component" value="Unassembled WGS sequence"/>
</dbReference>
<feature type="transmembrane region" description="Helical" evidence="5">
    <location>
        <begin position="195"/>
        <end position="222"/>
    </location>
</feature>
<proteinExistence type="predicted"/>
<evidence type="ECO:0000256" key="2">
    <source>
        <dbReference type="ARBA" id="ARBA00022692"/>
    </source>
</evidence>